<reference evidence="2 3" key="1">
    <citation type="submission" date="2018-07" db="EMBL/GenBank/DDBJ databases">
        <title>Comparative genomes isolates from brazilian mangrove.</title>
        <authorList>
            <person name="De Araujo J.E."/>
            <person name="Taketani R.G."/>
            <person name="Silva M.C.P."/>
            <person name="Lourenco M.V."/>
            <person name="Oliveira V.M."/>
            <person name="Andreote F.D."/>
        </authorList>
    </citation>
    <scope>NUCLEOTIDE SEQUENCE [LARGE SCALE GENOMIC DNA]</scope>
    <source>
        <strain evidence="2 3">HEX PRIS-MGV</strain>
    </source>
</reference>
<keyword evidence="1" id="KW-0472">Membrane</keyword>
<protein>
    <submittedName>
        <fullName evidence="2">Uncharacterized protein</fullName>
    </submittedName>
</protein>
<dbReference type="SUPFAM" id="SSF48371">
    <property type="entry name" value="ARM repeat"/>
    <property type="match status" value="1"/>
</dbReference>
<proteinExistence type="predicted"/>
<gene>
    <name evidence="2" type="ORF">DTL42_17820</name>
</gene>
<dbReference type="EMBL" id="QPEX01000034">
    <property type="protein sequence ID" value="RCS44771.1"/>
    <property type="molecule type" value="Genomic_DNA"/>
</dbReference>
<keyword evidence="1" id="KW-0812">Transmembrane</keyword>
<evidence type="ECO:0000313" key="3">
    <source>
        <dbReference type="Proteomes" id="UP000253562"/>
    </source>
</evidence>
<dbReference type="Gene3D" id="1.25.10.10">
    <property type="entry name" value="Leucine-rich Repeat Variant"/>
    <property type="match status" value="1"/>
</dbReference>
<keyword evidence="1" id="KW-1133">Transmembrane helix</keyword>
<evidence type="ECO:0000313" key="2">
    <source>
        <dbReference type="EMBL" id="RCS44771.1"/>
    </source>
</evidence>
<dbReference type="RefSeq" id="WP_114370456.1">
    <property type="nucleotide sequence ID" value="NZ_QPEX01000034.1"/>
</dbReference>
<organism evidence="2 3">
    <name type="scientific">Bremerella cremea</name>
    <dbReference type="NCBI Taxonomy" id="1031537"/>
    <lineage>
        <taxon>Bacteria</taxon>
        <taxon>Pseudomonadati</taxon>
        <taxon>Planctomycetota</taxon>
        <taxon>Planctomycetia</taxon>
        <taxon>Pirellulales</taxon>
        <taxon>Pirellulaceae</taxon>
        <taxon>Bremerella</taxon>
    </lineage>
</organism>
<name>A0A368KNP3_9BACT</name>
<comment type="caution">
    <text evidence="2">The sequence shown here is derived from an EMBL/GenBank/DDBJ whole genome shotgun (WGS) entry which is preliminary data.</text>
</comment>
<dbReference type="Proteomes" id="UP000253562">
    <property type="component" value="Unassembled WGS sequence"/>
</dbReference>
<evidence type="ECO:0000256" key="1">
    <source>
        <dbReference type="SAM" id="Phobius"/>
    </source>
</evidence>
<dbReference type="AlphaFoldDB" id="A0A368KNP3"/>
<sequence length="308" mass="35191">MLQNSSDRHRNPLLMQRLLAFAAAIAGGAALFFLYHTENSQADRTVIEAQRYQLMDLSLSDGLHSVQGHPVLYYRRTLGTFQQSPQNDWSYTRSTSISFDAFRENTSEFRDRVVNQINSSTERANFWLRNPQPVLRYAALDAITFYREDGRSREIADHVYDAIGELSRDPDPFIAGYAIDFFHWSHKWSHAVFQQGCEHKVTAIRAESIDYLGSVFRDLSDQERTAAMKAMLPLLDDPHSGIRQLSELALVEVYASVAAPATEDMLAMQLREQYYASNSAKLPAEQRERLKSWQERVNALPPNELGPK</sequence>
<dbReference type="InterPro" id="IPR011989">
    <property type="entry name" value="ARM-like"/>
</dbReference>
<accession>A0A368KNP3</accession>
<dbReference type="InterPro" id="IPR016024">
    <property type="entry name" value="ARM-type_fold"/>
</dbReference>
<feature type="transmembrane region" description="Helical" evidence="1">
    <location>
        <begin position="18"/>
        <end position="35"/>
    </location>
</feature>